<sequence length="156" mass="17718">MQMEIADLRFYSLTHPMGCIYSKYINYSISELQRKKRRILMSHVSTIIRSWNKRIGGVPIPSTRSAPCSALPTLQRRARATMACSAQSAQGRGRERRRHALRRVLREGRRIGNGAEVGCVDRRAGAQLKPELYPFCFGFKLMFTPDFGAQHAVGDF</sequence>
<proteinExistence type="predicted"/>
<accession>A0A0D9ZPA6</accession>
<reference evidence="1" key="2">
    <citation type="submission" date="2018-05" db="EMBL/GenBank/DDBJ databases">
        <title>OgluRS3 (Oryza glumaepatula Reference Sequence Version 3).</title>
        <authorList>
            <person name="Zhang J."/>
            <person name="Kudrna D."/>
            <person name="Lee S."/>
            <person name="Talag J."/>
            <person name="Welchert J."/>
            <person name="Wing R.A."/>
        </authorList>
    </citation>
    <scope>NUCLEOTIDE SEQUENCE [LARGE SCALE GENOMIC DNA]</scope>
</reference>
<keyword evidence="2" id="KW-1185">Reference proteome</keyword>
<organism evidence="1">
    <name type="scientific">Oryza glumipatula</name>
    <dbReference type="NCBI Taxonomy" id="40148"/>
    <lineage>
        <taxon>Eukaryota</taxon>
        <taxon>Viridiplantae</taxon>
        <taxon>Streptophyta</taxon>
        <taxon>Embryophyta</taxon>
        <taxon>Tracheophyta</taxon>
        <taxon>Spermatophyta</taxon>
        <taxon>Magnoliopsida</taxon>
        <taxon>Liliopsida</taxon>
        <taxon>Poales</taxon>
        <taxon>Poaceae</taxon>
        <taxon>BOP clade</taxon>
        <taxon>Oryzoideae</taxon>
        <taxon>Oryzeae</taxon>
        <taxon>Oryzinae</taxon>
        <taxon>Oryza</taxon>
    </lineage>
</organism>
<dbReference type="AlphaFoldDB" id="A0A0D9ZPA6"/>
<dbReference type="HOGENOM" id="CLU_1689458_0_0_1"/>
<name>A0A0D9ZPA6_9ORYZ</name>
<reference evidence="1" key="1">
    <citation type="submission" date="2015-04" db="UniProtKB">
        <authorList>
            <consortium name="EnsemblPlants"/>
        </authorList>
    </citation>
    <scope>IDENTIFICATION</scope>
</reference>
<dbReference type="EnsemblPlants" id="OGLUM04G21820.3">
    <property type="protein sequence ID" value="OGLUM04G21820.3"/>
    <property type="gene ID" value="OGLUM04G21820"/>
</dbReference>
<dbReference type="Gramene" id="OGLUM04G21820.3">
    <property type="protein sequence ID" value="OGLUM04G21820.3"/>
    <property type="gene ID" value="OGLUM04G21820"/>
</dbReference>
<evidence type="ECO:0000313" key="2">
    <source>
        <dbReference type="Proteomes" id="UP000026961"/>
    </source>
</evidence>
<dbReference type="Proteomes" id="UP000026961">
    <property type="component" value="Chromosome 4"/>
</dbReference>
<protein>
    <submittedName>
        <fullName evidence="1">Uncharacterized protein</fullName>
    </submittedName>
</protein>
<evidence type="ECO:0000313" key="1">
    <source>
        <dbReference type="EnsemblPlants" id="OGLUM04G21820.3"/>
    </source>
</evidence>